<dbReference type="STRING" id="29139.ENSVURP00010031359"/>
<dbReference type="GeneTree" id="ENSGT00510000049725"/>
<dbReference type="GO" id="GO:0016562">
    <property type="term" value="P:protein import into peroxisome matrix, receptor recycling"/>
    <property type="evidence" value="ECO:0007669"/>
    <property type="project" value="Ensembl"/>
</dbReference>
<dbReference type="Proteomes" id="UP000314987">
    <property type="component" value="Unassembled WGS sequence"/>
</dbReference>
<evidence type="ECO:0000313" key="2">
    <source>
        <dbReference type="Proteomes" id="UP000314987"/>
    </source>
</evidence>
<reference evidence="1" key="3">
    <citation type="submission" date="2025-09" db="UniProtKB">
        <authorList>
            <consortium name="Ensembl"/>
        </authorList>
    </citation>
    <scope>IDENTIFICATION</scope>
</reference>
<dbReference type="GO" id="GO:0045046">
    <property type="term" value="P:protein import into peroxisome membrane"/>
    <property type="evidence" value="ECO:0007669"/>
    <property type="project" value="InterPro"/>
</dbReference>
<dbReference type="PANTHER" id="PTHR16262">
    <property type="entry name" value="PEROXISOME ASSEMBLY PROTEIN 26"/>
    <property type="match status" value="1"/>
</dbReference>
<dbReference type="PANTHER" id="PTHR16262:SF2">
    <property type="entry name" value="PEROXISOME ASSEMBLY PROTEIN 26"/>
    <property type="match status" value="1"/>
</dbReference>
<dbReference type="GO" id="GO:0051117">
    <property type="term" value="F:ATPase binding"/>
    <property type="evidence" value="ECO:0007669"/>
    <property type="project" value="Ensembl"/>
</dbReference>
<reference evidence="1" key="2">
    <citation type="submission" date="2025-08" db="UniProtKB">
        <authorList>
            <consortium name="Ensembl"/>
        </authorList>
    </citation>
    <scope>IDENTIFICATION</scope>
</reference>
<accession>A0A4X2M0Q3</accession>
<dbReference type="CTD" id="55670"/>
<dbReference type="OrthoDB" id="5954192at2759"/>
<dbReference type="GO" id="GO:0005778">
    <property type="term" value="C:peroxisomal membrane"/>
    <property type="evidence" value="ECO:0007669"/>
    <property type="project" value="Ensembl"/>
</dbReference>
<dbReference type="GO" id="GO:0044877">
    <property type="term" value="F:protein-containing complex binding"/>
    <property type="evidence" value="ECO:0007669"/>
    <property type="project" value="Ensembl"/>
</dbReference>
<dbReference type="GO" id="GO:0043335">
    <property type="term" value="P:protein unfolding"/>
    <property type="evidence" value="ECO:0007669"/>
    <property type="project" value="Ensembl"/>
</dbReference>
<dbReference type="RefSeq" id="XP_027713146.1">
    <property type="nucleotide sequence ID" value="XM_027857345.1"/>
</dbReference>
<gene>
    <name evidence="1" type="primary">PEX26</name>
</gene>
<evidence type="ECO:0000313" key="1">
    <source>
        <dbReference type="Ensembl" id="ENSVURP00010031359.1"/>
    </source>
</evidence>
<dbReference type="Ensembl" id="ENSVURT00010035721.1">
    <property type="protein sequence ID" value="ENSVURP00010031359.1"/>
    <property type="gene ID" value="ENSVURG00010023996.1"/>
</dbReference>
<protein>
    <submittedName>
        <fullName evidence="1">Peroxisomal biosis factor 26</fullName>
    </submittedName>
</protein>
<dbReference type="GO" id="GO:0022615">
    <property type="term" value="P:protein to membrane docking"/>
    <property type="evidence" value="ECO:0007669"/>
    <property type="project" value="Ensembl"/>
</dbReference>
<dbReference type="GO" id="GO:0043495">
    <property type="term" value="F:protein-membrane adaptor activity"/>
    <property type="evidence" value="ECO:0007669"/>
    <property type="project" value="Ensembl"/>
</dbReference>
<sequence length="304" mass="34625">MKNEGTVSALGLRGSLGSLRSSEPVGLAPPPSLLQSLLEEAADYLVVHRDFKACLETCQRGCERLGSHLQAEECEDSEDLKCFLCVVGIQALAEMDRWREVLSWLLQYYQVPEHLPPKILELCILLYSKVKEPHAILEVASNWLRDPANRDLPEYGAIFELHLFRVLLPLHCWTDAEHMAGLCAEEEQRRAASQAICTARQQQEESLEETREPDPQKENQGGTFYRKLLALWKLLRWLLESVVDHLLSLPLKKTFLIALILCLLVVRFDPACPSSLPFFYKLAHIFCRIRGTIFSPCHLSSYNL</sequence>
<dbReference type="InterPro" id="IPR010797">
    <property type="entry name" value="Pex26"/>
</dbReference>
<dbReference type="GeneID" id="114039554"/>
<dbReference type="RefSeq" id="XP_027713147.1">
    <property type="nucleotide sequence ID" value="XM_027857346.1"/>
</dbReference>
<keyword evidence="2" id="KW-1185">Reference proteome</keyword>
<dbReference type="OMA" id="QTCERAW"/>
<dbReference type="Pfam" id="PF07163">
    <property type="entry name" value="Pex26"/>
    <property type="match status" value="1"/>
</dbReference>
<dbReference type="AlphaFoldDB" id="A0A4X2M0Q3"/>
<dbReference type="RefSeq" id="XP_027713149.1">
    <property type="nucleotide sequence ID" value="XM_027857348.1"/>
</dbReference>
<reference evidence="2" key="1">
    <citation type="submission" date="2018-12" db="EMBL/GenBank/DDBJ databases">
        <authorList>
            <person name="Yazar S."/>
        </authorList>
    </citation>
    <scope>NUCLEOTIDE SEQUENCE [LARGE SCALE GENOMIC DNA]</scope>
</reference>
<name>A0A4X2M0Q3_VOMUR</name>
<organism evidence="1 2">
    <name type="scientific">Vombatus ursinus</name>
    <name type="common">Common wombat</name>
    <dbReference type="NCBI Taxonomy" id="29139"/>
    <lineage>
        <taxon>Eukaryota</taxon>
        <taxon>Metazoa</taxon>
        <taxon>Chordata</taxon>
        <taxon>Craniata</taxon>
        <taxon>Vertebrata</taxon>
        <taxon>Euteleostomi</taxon>
        <taxon>Mammalia</taxon>
        <taxon>Metatheria</taxon>
        <taxon>Diprotodontia</taxon>
        <taxon>Vombatidae</taxon>
        <taxon>Vombatus</taxon>
    </lineage>
</organism>
<proteinExistence type="predicted"/>